<dbReference type="RefSeq" id="WP_046799811.1">
    <property type="nucleotide sequence ID" value="NZ_LT009724.1"/>
</dbReference>
<dbReference type="SUPFAM" id="SSF56399">
    <property type="entry name" value="ADP-ribosylation"/>
    <property type="match status" value="1"/>
</dbReference>
<evidence type="ECO:0000313" key="7">
    <source>
        <dbReference type="Proteomes" id="UP000191988"/>
    </source>
</evidence>
<dbReference type="NCBIfam" id="NF002014">
    <property type="entry name" value="PRK00819.1-4"/>
    <property type="match status" value="1"/>
</dbReference>
<dbReference type="Gene3D" id="3.20.170.30">
    <property type="match status" value="1"/>
</dbReference>
<protein>
    <recommendedName>
        <fullName evidence="5">Probable RNA 2'-phosphotransferase</fullName>
        <ecNumber evidence="5">2.7.1.-</ecNumber>
    </recommendedName>
</protein>
<dbReference type="InterPro" id="IPR022928">
    <property type="entry name" value="RNA_2'-PTrans_KptA"/>
</dbReference>
<dbReference type="InterPro" id="IPR002745">
    <property type="entry name" value="Ptrans_KptA/Tpt1"/>
</dbReference>
<keyword evidence="2 5" id="KW-0808">Transferase</keyword>
<dbReference type="GO" id="GO:0006388">
    <property type="term" value="P:tRNA splicing, via endonucleolytic cleavage and ligation"/>
    <property type="evidence" value="ECO:0007669"/>
    <property type="project" value="UniProtKB-UniRule"/>
</dbReference>
<dbReference type="PANTHER" id="PTHR12684:SF2">
    <property type="entry name" value="TRNA 2'-PHOSPHOTRANSFERASE 1"/>
    <property type="match status" value="1"/>
</dbReference>
<dbReference type="GO" id="GO:0000215">
    <property type="term" value="F:tRNA 2'-phosphotransferase activity"/>
    <property type="evidence" value="ECO:0007669"/>
    <property type="project" value="TreeGrafter"/>
</dbReference>
<dbReference type="AlphaFoldDB" id="A0A1S7R3A7"/>
<dbReference type="InterPro" id="IPR042080">
    <property type="entry name" value="RNA_2'-PTrans_N"/>
</dbReference>
<dbReference type="EMBL" id="FBWK01000048">
    <property type="protein sequence ID" value="CUX46122.1"/>
    <property type="molecule type" value="Genomic_DNA"/>
</dbReference>
<keyword evidence="7" id="KW-1185">Reference proteome</keyword>
<dbReference type="Gene3D" id="1.10.10.970">
    <property type="entry name" value="RNA 2'-phosphotransferase, Tpt1/KptA family, N-terminal domain"/>
    <property type="match status" value="1"/>
</dbReference>
<keyword evidence="3 5" id="KW-0520">NAD</keyword>
<dbReference type="Proteomes" id="UP000191988">
    <property type="component" value="Unassembled WGS sequence"/>
</dbReference>
<sequence length="186" mass="20039">MSTATSKFLSYVLRHAPESIGLALDHQGWADVADLLAKANASGTPLDEAGLLAVVAESDKKRFTLSEDGRRIRAAQGHSVKVDLGQPPVEPPTQLFHGTATRFLDSILQQGLRPGERQQVHLSADRTTALTVGQRHGKPVVLVVDAAQMFADGCRFYLVDNGVWLTDAVPFSYLTVSADSSAESDR</sequence>
<comment type="function">
    <text evidence="4 5">Removes the 2'-phosphate from RNA via an intermediate in which the phosphate is ADP-ribosylated by NAD followed by a presumed transesterification to release the RNA and generate ADP-ribose 1''-2''-cyclic phosphate (APPR&gt;P). May function as an ADP-ribosylase.</text>
</comment>
<evidence type="ECO:0000256" key="2">
    <source>
        <dbReference type="ARBA" id="ARBA00022679"/>
    </source>
</evidence>
<proteinExistence type="inferred from homology"/>
<evidence type="ECO:0000256" key="1">
    <source>
        <dbReference type="ARBA" id="ARBA00009836"/>
    </source>
</evidence>
<evidence type="ECO:0000256" key="4">
    <source>
        <dbReference type="ARBA" id="ARBA00025212"/>
    </source>
</evidence>
<reference evidence="7" key="1">
    <citation type="submission" date="2016-01" db="EMBL/GenBank/DDBJ databases">
        <authorList>
            <person name="Regsiter A."/>
            <person name="william w."/>
        </authorList>
    </citation>
    <scope>NUCLEOTIDE SEQUENCE [LARGE SCALE GENOMIC DNA]</scope>
    <source>
        <strain evidence="7">CFBP 6623</strain>
    </source>
</reference>
<name>A0A1S7R3A7_9HYPH</name>
<comment type="similarity">
    <text evidence="1 5">Belongs to the KptA/TPT1 family.</text>
</comment>
<dbReference type="InterPro" id="IPR042081">
    <property type="entry name" value="RNA_2'-PTrans_C"/>
</dbReference>
<evidence type="ECO:0000313" key="6">
    <source>
        <dbReference type="EMBL" id="CUX46122.1"/>
    </source>
</evidence>
<accession>A0A1S7R3A7</accession>
<dbReference type="PANTHER" id="PTHR12684">
    <property type="entry name" value="PUTATIVE PHOSPHOTRANSFERASE"/>
    <property type="match status" value="1"/>
</dbReference>
<gene>
    <name evidence="5 6" type="primary">kptA</name>
    <name evidence="6" type="ORF">AGR3A_Lc120078</name>
</gene>
<evidence type="ECO:0000256" key="5">
    <source>
        <dbReference type="HAMAP-Rule" id="MF_00299"/>
    </source>
</evidence>
<dbReference type="EC" id="2.7.1.-" evidence="5"/>
<dbReference type="HAMAP" id="MF_00299">
    <property type="entry name" value="KptA"/>
    <property type="match status" value="1"/>
</dbReference>
<organism evidence="6 7">
    <name type="scientific">Agrobacterium tomkonis CFBP 6623</name>
    <dbReference type="NCBI Taxonomy" id="1183432"/>
    <lineage>
        <taxon>Bacteria</taxon>
        <taxon>Pseudomonadati</taxon>
        <taxon>Pseudomonadota</taxon>
        <taxon>Alphaproteobacteria</taxon>
        <taxon>Hyphomicrobiales</taxon>
        <taxon>Rhizobiaceae</taxon>
        <taxon>Rhizobium/Agrobacterium group</taxon>
        <taxon>Agrobacterium</taxon>
        <taxon>Agrobacterium tumefaciens complex</taxon>
    </lineage>
</organism>
<evidence type="ECO:0000256" key="3">
    <source>
        <dbReference type="ARBA" id="ARBA00023027"/>
    </source>
</evidence>
<dbReference type="STRING" id="1183432.AGR3A_Lc120078"/>
<dbReference type="Pfam" id="PF01885">
    <property type="entry name" value="PTS_2-RNA"/>
    <property type="match status" value="1"/>
</dbReference>
<dbReference type="GO" id="GO:0003950">
    <property type="term" value="F:NAD+ poly-ADP-ribosyltransferase activity"/>
    <property type="evidence" value="ECO:0007669"/>
    <property type="project" value="InterPro"/>
</dbReference>